<evidence type="ECO:0008006" key="2">
    <source>
        <dbReference type="Google" id="ProtNLM"/>
    </source>
</evidence>
<dbReference type="Gene3D" id="3.40.50.300">
    <property type="entry name" value="P-loop containing nucleotide triphosphate hydrolases"/>
    <property type="match status" value="1"/>
</dbReference>
<sequence>LEILGIIFNLVDLRTFHHRDIMQYCKKAFGDNIYIFNSIIRVNTRLREAQINGQSILTYDDKSIGFDDYKKLTKEFIMEVIK</sequence>
<dbReference type="AlphaFoldDB" id="X1U038"/>
<organism evidence="1">
    <name type="scientific">marine sediment metagenome</name>
    <dbReference type="NCBI Taxonomy" id="412755"/>
    <lineage>
        <taxon>unclassified sequences</taxon>
        <taxon>metagenomes</taxon>
        <taxon>ecological metagenomes</taxon>
    </lineage>
</organism>
<dbReference type="SUPFAM" id="SSF52540">
    <property type="entry name" value="P-loop containing nucleoside triphosphate hydrolases"/>
    <property type="match status" value="1"/>
</dbReference>
<comment type="caution">
    <text evidence="1">The sequence shown here is derived from an EMBL/GenBank/DDBJ whole genome shotgun (WGS) entry which is preliminary data.</text>
</comment>
<protein>
    <recommendedName>
        <fullName evidence="2">ParA family protein</fullName>
    </recommendedName>
</protein>
<reference evidence="1" key="1">
    <citation type="journal article" date="2014" name="Front. Microbiol.">
        <title>High frequency of phylogenetically diverse reductive dehalogenase-homologous genes in deep subseafloor sedimentary metagenomes.</title>
        <authorList>
            <person name="Kawai M."/>
            <person name="Futagami T."/>
            <person name="Toyoda A."/>
            <person name="Takaki Y."/>
            <person name="Nishi S."/>
            <person name="Hori S."/>
            <person name="Arai W."/>
            <person name="Tsubouchi T."/>
            <person name="Morono Y."/>
            <person name="Uchiyama I."/>
            <person name="Ito T."/>
            <person name="Fujiyama A."/>
            <person name="Inagaki F."/>
            <person name="Takami H."/>
        </authorList>
    </citation>
    <scope>NUCLEOTIDE SEQUENCE</scope>
    <source>
        <strain evidence="1">Expedition CK06-06</strain>
    </source>
</reference>
<dbReference type="InterPro" id="IPR027417">
    <property type="entry name" value="P-loop_NTPase"/>
</dbReference>
<proteinExistence type="predicted"/>
<accession>X1U038</accession>
<evidence type="ECO:0000313" key="1">
    <source>
        <dbReference type="EMBL" id="GAJ10889.1"/>
    </source>
</evidence>
<dbReference type="EMBL" id="BARW01034859">
    <property type="protein sequence ID" value="GAJ10889.1"/>
    <property type="molecule type" value="Genomic_DNA"/>
</dbReference>
<gene>
    <name evidence="1" type="ORF">S12H4_54515</name>
</gene>
<name>X1U038_9ZZZZ</name>
<feature type="non-terminal residue" evidence="1">
    <location>
        <position position="1"/>
    </location>
</feature>